<reference evidence="1 2" key="1">
    <citation type="journal article" date="2014" name="Int. J. Syst. Evol. Microbiol.">
        <title>Celeribacter indicus sp. nov., a polycyclic aromatic hydrocarbon-degrading bacterium from deep-sea sediment and reclassification of Huaishuia halophila as Celeribacter halophilus comb. nov.</title>
        <authorList>
            <person name="Lai Q."/>
            <person name="Cao J."/>
            <person name="Yuan J."/>
            <person name="Li F."/>
            <person name="Shao Z."/>
        </authorList>
    </citation>
    <scope>NUCLEOTIDE SEQUENCE [LARGE SCALE GENOMIC DNA]</scope>
    <source>
        <strain evidence="1">P73</strain>
    </source>
</reference>
<sequence length="92" mass="10145">MAARKRPQQFRFRSHDANCVIRHLDTLRQSAEVIPPIAALTVPDTIACDLRELPDHRRADSAVAGAVEQRLRPVGVRPRLIADDLEAGDALG</sequence>
<dbReference type="EMBL" id="CP004393">
    <property type="protein sequence ID" value="AJE46465.1"/>
    <property type="molecule type" value="Genomic_DNA"/>
</dbReference>
<protein>
    <submittedName>
        <fullName evidence="1">Uncharacterized protein</fullName>
    </submittedName>
</protein>
<organism evidence="1 2">
    <name type="scientific">Celeribacter indicus</name>
    <dbReference type="NCBI Taxonomy" id="1208324"/>
    <lineage>
        <taxon>Bacteria</taxon>
        <taxon>Pseudomonadati</taxon>
        <taxon>Pseudomonadota</taxon>
        <taxon>Alphaproteobacteria</taxon>
        <taxon>Rhodobacterales</taxon>
        <taxon>Roseobacteraceae</taxon>
        <taxon>Celeribacter</taxon>
    </lineage>
</organism>
<gene>
    <name evidence="1" type="ORF">P73_1750</name>
</gene>
<accession>A0A0B5DZ63</accession>
<name>A0A0B5DZ63_9RHOB</name>
<dbReference type="KEGG" id="cid:P73_1750"/>
<evidence type="ECO:0000313" key="2">
    <source>
        <dbReference type="Proteomes" id="UP000031521"/>
    </source>
</evidence>
<evidence type="ECO:0000313" key="1">
    <source>
        <dbReference type="EMBL" id="AJE46465.1"/>
    </source>
</evidence>
<dbReference type="OrthoDB" id="9975608at2"/>
<proteinExistence type="predicted"/>
<keyword evidence="2" id="KW-1185">Reference proteome</keyword>
<dbReference type="STRING" id="1208324.P73_1750"/>
<dbReference type="AlphaFoldDB" id="A0A0B5DZ63"/>
<dbReference type="RefSeq" id="WP_139267107.1">
    <property type="nucleotide sequence ID" value="NZ_CP004393.1"/>
</dbReference>
<dbReference type="Proteomes" id="UP000031521">
    <property type="component" value="Chromosome"/>
</dbReference>
<dbReference type="HOGENOM" id="CLU_2407883_0_0_5"/>